<protein>
    <recommendedName>
        <fullName evidence="4">Major facilitator superfamily (MFS) profile domain-containing protein</fullName>
    </recommendedName>
</protein>
<comment type="caution">
    <text evidence="2">The sequence shown here is derived from an EMBL/GenBank/DDBJ whole genome shotgun (WGS) entry which is preliminary data.</text>
</comment>
<feature type="transmembrane region" description="Helical" evidence="1">
    <location>
        <begin position="139"/>
        <end position="159"/>
    </location>
</feature>
<dbReference type="EMBL" id="JASJQH010008008">
    <property type="protein sequence ID" value="KAK9696063.1"/>
    <property type="molecule type" value="Genomic_DNA"/>
</dbReference>
<reference evidence="2 3" key="1">
    <citation type="submission" date="2023-04" db="EMBL/GenBank/DDBJ databases">
        <title>Genome of Basidiobolus ranarum AG-B5.</title>
        <authorList>
            <person name="Stajich J.E."/>
            <person name="Carter-House D."/>
            <person name="Gryganskyi A."/>
        </authorList>
    </citation>
    <scope>NUCLEOTIDE SEQUENCE [LARGE SCALE GENOMIC DNA]</scope>
    <source>
        <strain evidence="2 3">AG-B5</strain>
    </source>
</reference>
<dbReference type="InterPro" id="IPR036259">
    <property type="entry name" value="MFS_trans_sf"/>
</dbReference>
<gene>
    <name evidence="2" type="ORF">K7432_012657</name>
</gene>
<organism evidence="2 3">
    <name type="scientific">Basidiobolus ranarum</name>
    <dbReference type="NCBI Taxonomy" id="34480"/>
    <lineage>
        <taxon>Eukaryota</taxon>
        <taxon>Fungi</taxon>
        <taxon>Fungi incertae sedis</taxon>
        <taxon>Zoopagomycota</taxon>
        <taxon>Entomophthoromycotina</taxon>
        <taxon>Basidiobolomycetes</taxon>
        <taxon>Basidiobolales</taxon>
        <taxon>Basidiobolaceae</taxon>
        <taxon>Basidiobolus</taxon>
    </lineage>
</organism>
<keyword evidence="1" id="KW-1133">Transmembrane helix</keyword>
<keyword evidence="1" id="KW-0472">Membrane</keyword>
<keyword evidence="3" id="KW-1185">Reference proteome</keyword>
<accession>A0ABR2VS36</accession>
<sequence>MSQIFGPESEKNAHSITAATKDDSVNHVTSSNRVLAFIQWHYGTTTNNRTPEQIEKERYLYGDVVFNRWLLMPAAVLIQFCCGSLYAWSVFNSMIDLHISGDKNAGLAPNTFSIAVGMFGLSSATMGPWLERNGPRKGAILSASLFYLGNLIAAMAIHFKQMWLLYIGYGIIEMVPRSSWTGGWICSVWIRCWFYCYC</sequence>
<keyword evidence="1" id="KW-0812">Transmembrane</keyword>
<feature type="transmembrane region" description="Helical" evidence="1">
    <location>
        <begin position="111"/>
        <end position="130"/>
    </location>
</feature>
<dbReference type="SUPFAM" id="SSF103473">
    <property type="entry name" value="MFS general substrate transporter"/>
    <property type="match status" value="1"/>
</dbReference>
<name>A0ABR2VS36_9FUNG</name>
<evidence type="ECO:0000256" key="1">
    <source>
        <dbReference type="SAM" id="Phobius"/>
    </source>
</evidence>
<feature type="transmembrane region" description="Helical" evidence="1">
    <location>
        <begin position="179"/>
        <end position="197"/>
    </location>
</feature>
<evidence type="ECO:0008006" key="4">
    <source>
        <dbReference type="Google" id="ProtNLM"/>
    </source>
</evidence>
<proteinExistence type="predicted"/>
<feature type="transmembrane region" description="Helical" evidence="1">
    <location>
        <begin position="69"/>
        <end position="91"/>
    </location>
</feature>
<dbReference type="Proteomes" id="UP001479436">
    <property type="component" value="Unassembled WGS sequence"/>
</dbReference>
<evidence type="ECO:0000313" key="3">
    <source>
        <dbReference type="Proteomes" id="UP001479436"/>
    </source>
</evidence>
<evidence type="ECO:0000313" key="2">
    <source>
        <dbReference type="EMBL" id="KAK9696063.1"/>
    </source>
</evidence>